<dbReference type="AlphaFoldDB" id="A0A243RWY4"/>
<accession>A0A243RWY4</accession>
<proteinExistence type="predicted"/>
<reference evidence="2 3" key="1">
    <citation type="submission" date="2017-05" db="EMBL/GenBank/DDBJ databases">
        <title>Biotechnological potential of actinobacteria isolated from South African environments.</title>
        <authorList>
            <person name="Le Roes-Hill M."/>
            <person name="Prins A."/>
            <person name="Durrell K.A."/>
        </authorList>
    </citation>
    <scope>NUCLEOTIDE SEQUENCE [LARGE SCALE GENOMIC DNA]</scope>
    <source>
        <strain evidence="2">M26</strain>
    </source>
</reference>
<keyword evidence="3" id="KW-1185">Reference proteome</keyword>
<name>A0A243RWY4_9ACTN</name>
<evidence type="ECO:0000313" key="2">
    <source>
        <dbReference type="EMBL" id="OUC99655.1"/>
    </source>
</evidence>
<protein>
    <submittedName>
        <fullName evidence="2">Uncharacterized protein</fullName>
    </submittedName>
</protein>
<organism evidence="2 3">
    <name type="scientific">Streptosporangium minutum</name>
    <dbReference type="NCBI Taxonomy" id="569862"/>
    <lineage>
        <taxon>Bacteria</taxon>
        <taxon>Bacillati</taxon>
        <taxon>Actinomycetota</taxon>
        <taxon>Actinomycetes</taxon>
        <taxon>Streptosporangiales</taxon>
        <taxon>Streptosporangiaceae</taxon>
        <taxon>Streptosporangium</taxon>
    </lineage>
</organism>
<dbReference type="EMBL" id="NGFP01000005">
    <property type="protein sequence ID" value="OUC99655.1"/>
    <property type="molecule type" value="Genomic_DNA"/>
</dbReference>
<feature type="region of interest" description="Disordered" evidence="1">
    <location>
        <begin position="72"/>
        <end position="92"/>
    </location>
</feature>
<gene>
    <name evidence="2" type="ORF">CA984_01990</name>
</gene>
<comment type="caution">
    <text evidence="2">The sequence shown here is derived from an EMBL/GenBank/DDBJ whole genome shotgun (WGS) entry which is preliminary data.</text>
</comment>
<evidence type="ECO:0000313" key="3">
    <source>
        <dbReference type="Proteomes" id="UP000194761"/>
    </source>
</evidence>
<dbReference type="Proteomes" id="UP000194761">
    <property type="component" value="Unassembled WGS sequence"/>
</dbReference>
<sequence length="147" mass="15133">MLTHLLSLLPGVVARSVCGLRGCLLDLLGGLLSRLLGLLAEGLDRLLHHLLDRLDHAVGLLHELPRGALLGLRPGNEGGRQQSGAESDHPGRQRVALRAAHRLLRRVLDRLGGLLGAVLDGVGGVGGDPADGVGGAGGRVTHAVHGV</sequence>
<evidence type="ECO:0000256" key="1">
    <source>
        <dbReference type="SAM" id="MobiDB-lite"/>
    </source>
</evidence>